<dbReference type="SUPFAM" id="SSF56112">
    <property type="entry name" value="Protein kinase-like (PK-like)"/>
    <property type="match status" value="1"/>
</dbReference>
<dbReference type="Gene3D" id="1.10.510.10">
    <property type="entry name" value="Transferase(Phosphotransferase) domain 1"/>
    <property type="match status" value="1"/>
</dbReference>
<dbReference type="Proteomes" id="UP001271007">
    <property type="component" value="Unassembled WGS sequence"/>
</dbReference>
<evidence type="ECO:0000256" key="5">
    <source>
        <dbReference type="ARBA" id="ARBA00022840"/>
    </source>
</evidence>
<evidence type="ECO:0000256" key="1">
    <source>
        <dbReference type="ARBA" id="ARBA00022527"/>
    </source>
</evidence>
<dbReference type="InterPro" id="IPR011009">
    <property type="entry name" value="Kinase-like_dom_sf"/>
</dbReference>
<organism evidence="7 8">
    <name type="scientific">Extremus antarcticus</name>
    <dbReference type="NCBI Taxonomy" id="702011"/>
    <lineage>
        <taxon>Eukaryota</taxon>
        <taxon>Fungi</taxon>
        <taxon>Dikarya</taxon>
        <taxon>Ascomycota</taxon>
        <taxon>Pezizomycotina</taxon>
        <taxon>Dothideomycetes</taxon>
        <taxon>Dothideomycetidae</taxon>
        <taxon>Mycosphaerellales</taxon>
        <taxon>Extremaceae</taxon>
        <taxon>Extremus</taxon>
    </lineage>
</organism>
<dbReference type="AlphaFoldDB" id="A0AAJ0GIN3"/>
<keyword evidence="4" id="KW-0418">Kinase</keyword>
<evidence type="ECO:0000313" key="8">
    <source>
        <dbReference type="Proteomes" id="UP001271007"/>
    </source>
</evidence>
<dbReference type="Pfam" id="PF00069">
    <property type="entry name" value="Pkinase"/>
    <property type="match status" value="1"/>
</dbReference>
<protein>
    <recommendedName>
        <fullName evidence="6">Protein kinase domain-containing protein</fullName>
    </recommendedName>
</protein>
<keyword evidence="8" id="KW-1185">Reference proteome</keyword>
<keyword evidence="1" id="KW-0723">Serine/threonine-protein kinase</keyword>
<reference evidence="7" key="1">
    <citation type="submission" date="2023-04" db="EMBL/GenBank/DDBJ databases">
        <title>Black Yeasts Isolated from many extreme environments.</title>
        <authorList>
            <person name="Coleine C."/>
            <person name="Stajich J.E."/>
            <person name="Selbmann L."/>
        </authorList>
    </citation>
    <scope>NUCLEOTIDE SEQUENCE</scope>
    <source>
        <strain evidence="7">CCFEE 5312</strain>
    </source>
</reference>
<sequence>MFDSLNVCCVTDKQADITPQNVLTEAEDDSTCRLIEEQETQTASIPSTEGGSLVYPSRRASTGISGYPILTDYGKARFADPINTDPAMPDIYRAPEIVLRLPWGYAVDMWSIGIMTLELLEGKKVLYPIDEEDRYNPVLALSQYIGLLGHPPPEMVKQSKYSSLFDEAGFWRATNYPIPETSFSDFVTTIPPGEEKELFLKFIRKLLTWDQELRATANQLAGDEWLMMRYDDVNG</sequence>
<keyword evidence="2" id="KW-0808">Transferase</keyword>
<dbReference type="InterPro" id="IPR050494">
    <property type="entry name" value="Ser_Thr_dual-spec_kinase"/>
</dbReference>
<gene>
    <name evidence="7" type="ORF">LTR09_001308</name>
</gene>
<evidence type="ECO:0000256" key="4">
    <source>
        <dbReference type="ARBA" id="ARBA00022777"/>
    </source>
</evidence>
<evidence type="ECO:0000256" key="2">
    <source>
        <dbReference type="ARBA" id="ARBA00022679"/>
    </source>
</evidence>
<evidence type="ECO:0000259" key="6">
    <source>
        <dbReference type="PROSITE" id="PS50011"/>
    </source>
</evidence>
<evidence type="ECO:0000256" key="3">
    <source>
        <dbReference type="ARBA" id="ARBA00022741"/>
    </source>
</evidence>
<dbReference type="EMBL" id="JAWDJX010000002">
    <property type="protein sequence ID" value="KAK3058230.1"/>
    <property type="molecule type" value="Genomic_DNA"/>
</dbReference>
<dbReference type="InterPro" id="IPR000719">
    <property type="entry name" value="Prot_kinase_dom"/>
</dbReference>
<evidence type="ECO:0000313" key="7">
    <source>
        <dbReference type="EMBL" id="KAK3058230.1"/>
    </source>
</evidence>
<accession>A0AAJ0GIN3</accession>
<keyword evidence="3" id="KW-0547">Nucleotide-binding</keyword>
<keyword evidence="5" id="KW-0067">ATP-binding</keyword>
<dbReference type="GO" id="GO:0004674">
    <property type="term" value="F:protein serine/threonine kinase activity"/>
    <property type="evidence" value="ECO:0007669"/>
    <property type="project" value="UniProtKB-KW"/>
</dbReference>
<dbReference type="GO" id="GO:0005524">
    <property type="term" value="F:ATP binding"/>
    <property type="evidence" value="ECO:0007669"/>
    <property type="project" value="UniProtKB-KW"/>
</dbReference>
<proteinExistence type="predicted"/>
<feature type="domain" description="Protein kinase" evidence="6">
    <location>
        <begin position="1"/>
        <end position="226"/>
    </location>
</feature>
<dbReference type="PROSITE" id="PS50011">
    <property type="entry name" value="PROTEIN_KINASE_DOM"/>
    <property type="match status" value="1"/>
</dbReference>
<dbReference type="PANTHER" id="PTHR24058">
    <property type="entry name" value="DUAL SPECIFICITY PROTEIN KINASE"/>
    <property type="match status" value="1"/>
</dbReference>
<name>A0AAJ0GIN3_9PEZI</name>
<comment type="caution">
    <text evidence="7">The sequence shown here is derived from an EMBL/GenBank/DDBJ whole genome shotgun (WGS) entry which is preliminary data.</text>
</comment>
<dbReference type="SMART" id="SM00220">
    <property type="entry name" value="S_TKc"/>
    <property type="match status" value="1"/>
</dbReference>